<organism evidence="2 3">
    <name type="scientific">Saccharothrix saharensis</name>
    <dbReference type="NCBI Taxonomy" id="571190"/>
    <lineage>
        <taxon>Bacteria</taxon>
        <taxon>Bacillati</taxon>
        <taxon>Actinomycetota</taxon>
        <taxon>Actinomycetes</taxon>
        <taxon>Pseudonocardiales</taxon>
        <taxon>Pseudonocardiaceae</taxon>
        <taxon>Saccharothrix</taxon>
    </lineage>
</organism>
<feature type="chain" id="PRO_5021881781" evidence="1">
    <location>
        <begin position="31"/>
        <end position="88"/>
    </location>
</feature>
<comment type="caution">
    <text evidence="2">The sequence shown here is derived from an EMBL/GenBank/DDBJ whole genome shotgun (WGS) entry which is preliminary data.</text>
</comment>
<name>A0A543JKH0_9PSEU</name>
<proteinExistence type="predicted"/>
<sequence>MKSISRALAATAAAFFAAGATLLSTGTAQATAIDCENYLRSLGYPITYAIWDGCSYGEVGLTYRCWDILTEGDVIYGDAREACRRAAL</sequence>
<dbReference type="EMBL" id="VFPP01000001">
    <property type="protein sequence ID" value="TQM83238.1"/>
    <property type="molecule type" value="Genomic_DNA"/>
</dbReference>
<feature type="signal peptide" evidence="1">
    <location>
        <begin position="1"/>
        <end position="30"/>
    </location>
</feature>
<evidence type="ECO:0000256" key="1">
    <source>
        <dbReference type="SAM" id="SignalP"/>
    </source>
</evidence>
<gene>
    <name evidence="2" type="ORF">FHX81_5656</name>
</gene>
<keyword evidence="3" id="KW-1185">Reference proteome</keyword>
<dbReference type="AlphaFoldDB" id="A0A543JKH0"/>
<dbReference type="OrthoDB" id="4250871at2"/>
<evidence type="ECO:0000313" key="2">
    <source>
        <dbReference type="EMBL" id="TQM83238.1"/>
    </source>
</evidence>
<reference evidence="2 3" key="1">
    <citation type="submission" date="2019-06" db="EMBL/GenBank/DDBJ databases">
        <title>Sequencing the genomes of 1000 actinobacteria strains.</title>
        <authorList>
            <person name="Klenk H.-P."/>
        </authorList>
    </citation>
    <scope>NUCLEOTIDE SEQUENCE [LARGE SCALE GENOMIC DNA]</scope>
    <source>
        <strain evidence="2 3">DSM 45456</strain>
    </source>
</reference>
<keyword evidence="1" id="KW-0732">Signal</keyword>
<evidence type="ECO:0000313" key="3">
    <source>
        <dbReference type="Proteomes" id="UP000316628"/>
    </source>
</evidence>
<dbReference type="Proteomes" id="UP000316628">
    <property type="component" value="Unassembled WGS sequence"/>
</dbReference>
<dbReference type="RefSeq" id="WP_141981018.1">
    <property type="nucleotide sequence ID" value="NZ_VFPP01000001.1"/>
</dbReference>
<protein>
    <submittedName>
        <fullName evidence="2">Uncharacterized protein</fullName>
    </submittedName>
</protein>
<accession>A0A543JKH0</accession>